<dbReference type="EMBL" id="VHKY01000001">
    <property type="protein sequence ID" value="TZE51955.1"/>
    <property type="molecule type" value="Genomic_DNA"/>
</dbReference>
<dbReference type="RefSeq" id="WP_000348282.1">
    <property type="nucleotide sequence ID" value="NZ_CBCSBT010000015.1"/>
</dbReference>
<dbReference type="InterPro" id="IPR001173">
    <property type="entry name" value="Glyco_trans_2-like"/>
</dbReference>
<dbReference type="PANTHER" id="PTHR22916:SF3">
    <property type="entry name" value="UDP-GLCNAC:BETAGAL BETA-1,3-N-ACETYLGLUCOSAMINYLTRANSFERASE-LIKE PROTEIN 1"/>
    <property type="match status" value="1"/>
</dbReference>
<sequence>MDFVLRNNCPYYTIKGNTKKENISSSAVLTTALHTSLLKITTVINEINSIYPFDVSVVIPVHNRETLILECIKSLNNQTIDKNCFEVIFIDDCSTDRSIAAIEYNISREINYRIIRRAVGSGNASAPRNEGIKSAKGRYVFFLDSDDSIHSDLLSDGIQMAYKNNSDIVYFKQVSSTGRGVPVRPFKADTNKADIIKNHLFRSLKIFKFFKRELLINNNILFNPSISVYEDMLFSCQSLTVANTISILARKGYYSLNRHEEPHLSKTSFSIKQRALVLQTGLIYILSSNKNEAEIVKMFNAWLVICVEHLASILSKKSLTTNEKSHVFNLIHKSLLPYTGLVNESQIYPAQRELVSCLICGDYSSFCEKI</sequence>
<gene>
    <name evidence="2" type="ORF">FKO60_01890</name>
</gene>
<dbReference type="SUPFAM" id="SSF53448">
    <property type="entry name" value="Nucleotide-diphospho-sugar transferases"/>
    <property type="match status" value="1"/>
</dbReference>
<dbReference type="PANTHER" id="PTHR22916">
    <property type="entry name" value="GLYCOSYLTRANSFERASE"/>
    <property type="match status" value="1"/>
</dbReference>
<proteinExistence type="predicted"/>
<dbReference type="AlphaFoldDB" id="A0A5D8MVY2"/>
<feature type="domain" description="Glycosyltransferase 2-like" evidence="1">
    <location>
        <begin position="56"/>
        <end position="189"/>
    </location>
</feature>
<dbReference type="Gene3D" id="3.90.550.10">
    <property type="entry name" value="Spore Coat Polysaccharide Biosynthesis Protein SpsA, Chain A"/>
    <property type="match status" value="1"/>
</dbReference>
<comment type="caution">
    <text evidence="2">The sequence shown here is derived from an EMBL/GenBank/DDBJ whole genome shotgun (WGS) entry which is preliminary data.</text>
</comment>
<keyword evidence="2" id="KW-0808">Transferase</keyword>
<dbReference type="Proteomes" id="UP000324120">
    <property type="component" value="Unassembled WGS sequence"/>
</dbReference>
<reference evidence="2 3" key="1">
    <citation type="submission" date="2019-06" db="EMBL/GenBank/DDBJ databases">
        <title>The presence and diversity of blaCTX-M among Escherichia coli from urban wastewater and feedlot cattle, in Alberta, Canada.</title>
        <authorList>
            <person name="Cormier A.C."/>
            <person name="Chalmer G."/>
            <person name="Cook S.R."/>
            <person name="Zaheer R."/>
            <person name="Hannon S.J."/>
            <person name="Booker C.W."/>
            <person name="Read R."/>
            <person name="Gow S.P."/>
            <person name="Mcallister T.A."/>
            <person name="Boerlin P."/>
        </authorList>
    </citation>
    <scope>NUCLEOTIDE SEQUENCE [LARGE SCALE GENOMIC DNA]</scope>
    <source>
        <strain evidence="2 3">347</strain>
    </source>
</reference>
<protein>
    <submittedName>
        <fullName evidence="2">Glycosyltransferase family 2 protein</fullName>
    </submittedName>
</protein>
<organism evidence="2 3">
    <name type="scientific">Escherichia coli</name>
    <dbReference type="NCBI Taxonomy" id="562"/>
    <lineage>
        <taxon>Bacteria</taxon>
        <taxon>Pseudomonadati</taxon>
        <taxon>Pseudomonadota</taxon>
        <taxon>Gammaproteobacteria</taxon>
        <taxon>Enterobacterales</taxon>
        <taxon>Enterobacteriaceae</taxon>
        <taxon>Escherichia</taxon>
    </lineage>
</organism>
<dbReference type="GO" id="GO:0016758">
    <property type="term" value="F:hexosyltransferase activity"/>
    <property type="evidence" value="ECO:0007669"/>
    <property type="project" value="UniProtKB-ARBA"/>
</dbReference>
<name>A0A5D8MVY2_ECOLX</name>
<dbReference type="CDD" id="cd00761">
    <property type="entry name" value="Glyco_tranf_GTA_type"/>
    <property type="match status" value="1"/>
</dbReference>
<evidence type="ECO:0000313" key="3">
    <source>
        <dbReference type="Proteomes" id="UP000324120"/>
    </source>
</evidence>
<dbReference type="InterPro" id="IPR029044">
    <property type="entry name" value="Nucleotide-diphossugar_trans"/>
</dbReference>
<evidence type="ECO:0000259" key="1">
    <source>
        <dbReference type="Pfam" id="PF00535"/>
    </source>
</evidence>
<evidence type="ECO:0000313" key="2">
    <source>
        <dbReference type="EMBL" id="TZE51955.1"/>
    </source>
</evidence>
<dbReference type="Pfam" id="PF00535">
    <property type="entry name" value="Glycos_transf_2"/>
    <property type="match status" value="1"/>
</dbReference>
<accession>A0A5D8MVY2</accession>